<protein>
    <submittedName>
        <fullName evidence="1">Uncharacterized protein</fullName>
    </submittedName>
</protein>
<reference evidence="1" key="1">
    <citation type="submission" date="2023-03" db="EMBL/GenBank/DDBJ databases">
        <title>Massive genome expansion in bonnet fungi (Mycena s.s.) driven by repeated elements and novel gene families across ecological guilds.</title>
        <authorList>
            <consortium name="Lawrence Berkeley National Laboratory"/>
            <person name="Harder C.B."/>
            <person name="Miyauchi S."/>
            <person name="Viragh M."/>
            <person name="Kuo A."/>
            <person name="Thoen E."/>
            <person name="Andreopoulos B."/>
            <person name="Lu D."/>
            <person name="Skrede I."/>
            <person name="Drula E."/>
            <person name="Henrissat B."/>
            <person name="Morin E."/>
            <person name="Kohler A."/>
            <person name="Barry K."/>
            <person name="LaButti K."/>
            <person name="Morin E."/>
            <person name="Salamov A."/>
            <person name="Lipzen A."/>
            <person name="Mereny Z."/>
            <person name="Hegedus B."/>
            <person name="Baldrian P."/>
            <person name="Stursova M."/>
            <person name="Weitz H."/>
            <person name="Taylor A."/>
            <person name="Grigoriev I.V."/>
            <person name="Nagy L.G."/>
            <person name="Martin F."/>
            <person name="Kauserud H."/>
        </authorList>
    </citation>
    <scope>NUCLEOTIDE SEQUENCE</scope>
    <source>
        <strain evidence="1">CBHHK067</strain>
    </source>
</reference>
<gene>
    <name evidence="1" type="ORF">B0H17DRAFT_10794</name>
</gene>
<comment type="caution">
    <text evidence="1">The sequence shown here is derived from an EMBL/GenBank/DDBJ whole genome shotgun (WGS) entry which is preliminary data.</text>
</comment>
<proteinExistence type="predicted"/>
<organism evidence="1 2">
    <name type="scientific">Mycena rosella</name>
    <name type="common">Pink bonnet</name>
    <name type="synonym">Agaricus rosellus</name>
    <dbReference type="NCBI Taxonomy" id="1033263"/>
    <lineage>
        <taxon>Eukaryota</taxon>
        <taxon>Fungi</taxon>
        <taxon>Dikarya</taxon>
        <taxon>Basidiomycota</taxon>
        <taxon>Agaricomycotina</taxon>
        <taxon>Agaricomycetes</taxon>
        <taxon>Agaricomycetidae</taxon>
        <taxon>Agaricales</taxon>
        <taxon>Marasmiineae</taxon>
        <taxon>Mycenaceae</taxon>
        <taxon>Mycena</taxon>
    </lineage>
</organism>
<dbReference type="Proteomes" id="UP001221757">
    <property type="component" value="Unassembled WGS sequence"/>
</dbReference>
<sequence length="151" mass="17130">MEEATELGFPSFQWTTEIWGRCWDASVYAGLRQFHHAKGFDPESQDVARHLRHPLYQLSPIMDVSFVHGKLLQLSKEDKPETISTHELEDTPSSICDNPEVSDPAGCEERPGCHYEAMIPVSGTLKLLIYAQLALILWLGLCWVCEQEWSG</sequence>
<dbReference type="AlphaFoldDB" id="A0AAD7GSM5"/>
<evidence type="ECO:0000313" key="2">
    <source>
        <dbReference type="Proteomes" id="UP001221757"/>
    </source>
</evidence>
<accession>A0AAD7GSM5</accession>
<name>A0AAD7GSM5_MYCRO</name>
<evidence type="ECO:0000313" key="1">
    <source>
        <dbReference type="EMBL" id="KAJ7704418.1"/>
    </source>
</evidence>
<dbReference type="EMBL" id="JARKIE010000010">
    <property type="protein sequence ID" value="KAJ7704418.1"/>
    <property type="molecule type" value="Genomic_DNA"/>
</dbReference>
<keyword evidence="2" id="KW-1185">Reference proteome</keyword>